<evidence type="ECO:0000313" key="3">
    <source>
        <dbReference type="Proteomes" id="UP001321749"/>
    </source>
</evidence>
<name>A0AAV9H9N2_9PEZI</name>
<dbReference type="Proteomes" id="UP001321749">
    <property type="component" value="Unassembled WGS sequence"/>
</dbReference>
<proteinExistence type="predicted"/>
<gene>
    <name evidence="2" type="ORF">QBC42DRAFT_40689</name>
</gene>
<sequence>MPNYNRATVHFESGAAGPEILVRRTRSINRGNQRRPLSRGASVERTRTRSAERRHSLFDEAPIDMQGRSKESYDQVLRENHILKLQLRDQEEALRAHRTWAEQLSRDNAELRRSLESNSDSEAKRSSKLRDARKTIAKLEVENSTLTGQVRDLGRKLKEAIESKTRAAVGEIETLKAEVVAWRRSHDEVARQQADTTRRYERMRSNMDDHIAENDRLKQENEELRRENRELSERVTLRRRHGL</sequence>
<keyword evidence="3" id="KW-1185">Reference proteome</keyword>
<reference evidence="2" key="1">
    <citation type="journal article" date="2023" name="Mol. Phylogenet. Evol.">
        <title>Genome-scale phylogeny and comparative genomics of the fungal order Sordariales.</title>
        <authorList>
            <person name="Hensen N."/>
            <person name="Bonometti L."/>
            <person name="Westerberg I."/>
            <person name="Brannstrom I.O."/>
            <person name="Guillou S."/>
            <person name="Cros-Aarteil S."/>
            <person name="Calhoun S."/>
            <person name="Haridas S."/>
            <person name="Kuo A."/>
            <person name="Mondo S."/>
            <person name="Pangilinan J."/>
            <person name="Riley R."/>
            <person name="LaButti K."/>
            <person name="Andreopoulos B."/>
            <person name="Lipzen A."/>
            <person name="Chen C."/>
            <person name="Yan M."/>
            <person name="Daum C."/>
            <person name="Ng V."/>
            <person name="Clum A."/>
            <person name="Steindorff A."/>
            <person name="Ohm R.A."/>
            <person name="Martin F."/>
            <person name="Silar P."/>
            <person name="Natvig D.O."/>
            <person name="Lalanne C."/>
            <person name="Gautier V."/>
            <person name="Ament-Velasquez S.L."/>
            <person name="Kruys A."/>
            <person name="Hutchinson M.I."/>
            <person name="Powell A.J."/>
            <person name="Barry K."/>
            <person name="Miller A.N."/>
            <person name="Grigoriev I.V."/>
            <person name="Debuchy R."/>
            <person name="Gladieux P."/>
            <person name="Hiltunen Thoren M."/>
            <person name="Johannesson H."/>
        </authorList>
    </citation>
    <scope>NUCLEOTIDE SEQUENCE</scope>
    <source>
        <strain evidence="2">PSN324</strain>
    </source>
</reference>
<feature type="compositionally biased region" description="Basic residues" evidence="1">
    <location>
        <begin position="28"/>
        <end position="37"/>
    </location>
</feature>
<dbReference type="EMBL" id="MU865123">
    <property type="protein sequence ID" value="KAK4457300.1"/>
    <property type="molecule type" value="Genomic_DNA"/>
</dbReference>
<reference evidence="2" key="2">
    <citation type="submission" date="2023-06" db="EMBL/GenBank/DDBJ databases">
        <authorList>
            <consortium name="Lawrence Berkeley National Laboratory"/>
            <person name="Mondo S.J."/>
            <person name="Hensen N."/>
            <person name="Bonometti L."/>
            <person name="Westerberg I."/>
            <person name="Brannstrom I.O."/>
            <person name="Guillou S."/>
            <person name="Cros-Aarteil S."/>
            <person name="Calhoun S."/>
            <person name="Haridas S."/>
            <person name="Kuo A."/>
            <person name="Pangilinan J."/>
            <person name="Riley R."/>
            <person name="Labutti K."/>
            <person name="Andreopoulos B."/>
            <person name="Lipzen A."/>
            <person name="Chen C."/>
            <person name="Yanf M."/>
            <person name="Daum C."/>
            <person name="Ng V."/>
            <person name="Clum A."/>
            <person name="Steindorff A."/>
            <person name="Ohm R."/>
            <person name="Martin F."/>
            <person name="Silar P."/>
            <person name="Natvig D."/>
            <person name="Lalanne C."/>
            <person name="Gautier V."/>
            <person name="Ament-Velasquez S.L."/>
            <person name="Kruys A."/>
            <person name="Hutchinson M.I."/>
            <person name="Powell A.J."/>
            <person name="Barry K."/>
            <person name="Miller A.N."/>
            <person name="Grigoriev I.V."/>
            <person name="Debuchy R."/>
            <person name="Gladieux P."/>
            <person name="Thoren M.H."/>
            <person name="Johannesson H."/>
        </authorList>
    </citation>
    <scope>NUCLEOTIDE SEQUENCE</scope>
    <source>
        <strain evidence="2">PSN324</strain>
    </source>
</reference>
<feature type="region of interest" description="Disordered" evidence="1">
    <location>
        <begin position="111"/>
        <end position="131"/>
    </location>
</feature>
<feature type="region of interest" description="Disordered" evidence="1">
    <location>
        <begin position="28"/>
        <end position="65"/>
    </location>
</feature>
<feature type="compositionally biased region" description="Basic and acidic residues" evidence="1">
    <location>
        <begin position="42"/>
        <end position="58"/>
    </location>
</feature>
<organism evidence="2 3">
    <name type="scientific">Cladorrhinum samala</name>
    <dbReference type="NCBI Taxonomy" id="585594"/>
    <lineage>
        <taxon>Eukaryota</taxon>
        <taxon>Fungi</taxon>
        <taxon>Dikarya</taxon>
        <taxon>Ascomycota</taxon>
        <taxon>Pezizomycotina</taxon>
        <taxon>Sordariomycetes</taxon>
        <taxon>Sordariomycetidae</taxon>
        <taxon>Sordariales</taxon>
        <taxon>Podosporaceae</taxon>
        <taxon>Cladorrhinum</taxon>
    </lineage>
</organism>
<protein>
    <submittedName>
        <fullName evidence="2">Uncharacterized protein</fullName>
    </submittedName>
</protein>
<comment type="caution">
    <text evidence="2">The sequence shown here is derived from an EMBL/GenBank/DDBJ whole genome shotgun (WGS) entry which is preliminary data.</text>
</comment>
<dbReference type="AlphaFoldDB" id="A0AAV9H9N2"/>
<feature type="compositionally biased region" description="Basic and acidic residues" evidence="1">
    <location>
        <begin position="223"/>
        <end position="236"/>
    </location>
</feature>
<accession>A0AAV9H9N2</accession>
<evidence type="ECO:0000313" key="2">
    <source>
        <dbReference type="EMBL" id="KAK4457300.1"/>
    </source>
</evidence>
<feature type="region of interest" description="Disordered" evidence="1">
    <location>
        <begin position="223"/>
        <end position="243"/>
    </location>
</feature>
<evidence type="ECO:0000256" key="1">
    <source>
        <dbReference type="SAM" id="MobiDB-lite"/>
    </source>
</evidence>